<dbReference type="EMBL" id="CACRTR010000008">
    <property type="protein sequence ID" value="VYU16131.1"/>
    <property type="molecule type" value="Genomic_DNA"/>
</dbReference>
<reference evidence="4" key="1">
    <citation type="submission" date="2019-11" db="EMBL/GenBank/DDBJ databases">
        <authorList>
            <person name="Feng L."/>
        </authorList>
    </citation>
    <scope>NUCLEOTIDE SEQUENCE</scope>
    <source>
        <strain evidence="4">ElimosumLFYP34</strain>
    </source>
</reference>
<feature type="transmembrane region" description="Helical" evidence="2">
    <location>
        <begin position="1584"/>
        <end position="1601"/>
    </location>
</feature>
<dbReference type="InterPro" id="IPR042229">
    <property type="entry name" value="Listeria/Bacterioides_rpt_sf"/>
</dbReference>
<sequence length="1608" mass="173863">MKKSNGTKLYKIYISLLMLVVMIFPIFLSTAVQAEMMTLDKPARVITAFNVSDEDLKSRNIALGTKAEQLGLPDSVLVDLEESEEMQESGVEVPVTWTSHPQYDRDTPGEYTFTASAGEEYVLADGLAAPTIRVIVEEAADIQENKAQQAQPLSNVEPYQISSAGSALDQKKYGTLKAVFDAINLDTAAQYTISLSSNDDMTGDGAAELTRANVKIILNGNGHTILQGDNAKHIKSTNNIDLEMTKLNLTASNNTYGGIDANGKVSIKDSKWSNMASGLLTVTASFTNSTFQNITGQMIWRPQSSTFTDCTFKDMSSDNFMFIYGRDSGSTLFNNCTLENVGYLHHDRSGPLTIEDCTFKNTGRIFTWNNCTLNLKGTVLLDGTAIEMRGNAALTAESGSDITIKNTTSSAIFGGNLSNINFSGASVKFENNGRDIKSRKPTSEEIAQYPNISAVRTSIVEKYYNYLHPLNNKDIAFTGGIDFPSYIPTYDPNKGSGTRYEDRDTREPDYKNVFYGTGAGYIALDNASDTHLKYSRVGYDFVSWNTKSNGTGHSYTAYDVVTIDADNNTFYAFWKAHQYTVKFEGNTADGGSTDDQPMTYDTAANLAANGYTKTGHTFIGWNTQPDGTGTAYSDGQNVKNLTAADGDTITLFAQWRVNNYTIKYDGNAADSGSMNDQPMVFDVAANLTDNAYARTGYTFTGWNTQSDGSGTAYTDGQNVTNLTSAEGETVTLFAQWRANSYTIQFDGNTADGGDTASQSMTYDTAVNLTANGYTKTGGTFAGWNTQPNGSGTVYTDGQNVINLTAVEGEKVTLYAQWRANNYTIRFDGNTADGGDTADQSMTYDQAANLTANGYTKTGYSFKGWNTQSDGGGTAYTDGQNVVNMTAVEGEKVTLYAQWRANNYTIQFDGNTADGGDTADQSMTYDQAANLTANGYTKTGYSFKGWNTQSDGGGTAYTDGQNVVNMTAVEGEKVTLYAQWRANKYIIYFDGNTADGGSTPEQAMTYDTAATLTANGYTKTGYTFIGWNTQLDGGGMAYDDGQSVINLTLNDDETVTLYAQWHANSYTIHFDGNTADSGSMTDQSMTYDQAASLTANGYIKTGYAFVGWNTQPDGGGTAYTDGQTVSNLTSEEGGTVTLYAQWRANNYTIHFDGNTADGGSTPEQAMTYDQAASLTTNGYTKTGYTFMNWNTQRDGGGTAYTDGQNVSNLSSKEGDSVTLYAQWRANRYTVQYDGNTADGGSTPEQAMTYDQAASLTINGYTKTGYTFTGWNTQPDGGGMAYDDGQSVINLAPVEGETVTLYAQWRANTYSIQYDGNTADGGSTPEQAMTYDQAASLTVNGYTKTGYTFTGWNTQPDGTGAAFNDEQTVINLSPRDEDIVILYAQWRANHYTIQFDGNTAESGSTPDQIMTYDQTAELTANGYTKTGFAFSGWNTQADGQGTGYTERESVKNLTTVDDDTVLLYAQWRLRIPGITVNQNVSAHGDTINVTGTDFEPNAEITFTVHSTPREVGRVHADSNGQALFTFQMPFDIEAGDHTLLADNGIHSAQTPVKVTASAHADSNAADNSGNTVGKSAGTGIQGSTCIPIIMILLLCGVLVAVLLKRKRSKR</sequence>
<accession>A0A6N3CN88</accession>
<name>A0A6N3CN88_EUBLI</name>
<evidence type="ECO:0000256" key="1">
    <source>
        <dbReference type="ARBA" id="ARBA00004196"/>
    </source>
</evidence>
<evidence type="ECO:0000313" key="4">
    <source>
        <dbReference type="EMBL" id="VYU16131.1"/>
    </source>
</evidence>
<feature type="transmembrane region" description="Helical" evidence="2">
    <location>
        <begin position="12"/>
        <end position="32"/>
    </location>
</feature>
<evidence type="ECO:0000259" key="3">
    <source>
        <dbReference type="Pfam" id="PF07532"/>
    </source>
</evidence>
<dbReference type="NCBIfam" id="TIGR02543">
    <property type="entry name" value="List_Bact_rpt"/>
    <property type="match status" value="7"/>
</dbReference>
<proteinExistence type="predicted"/>
<dbReference type="InterPro" id="IPR011050">
    <property type="entry name" value="Pectin_lyase_fold/virulence"/>
</dbReference>
<keyword evidence="2" id="KW-0812">Transmembrane</keyword>
<dbReference type="GO" id="GO:0030313">
    <property type="term" value="C:cell envelope"/>
    <property type="evidence" value="ECO:0007669"/>
    <property type="project" value="UniProtKB-SubCell"/>
</dbReference>
<evidence type="ECO:0000256" key="2">
    <source>
        <dbReference type="SAM" id="Phobius"/>
    </source>
</evidence>
<comment type="subcellular location">
    <subcellularLocation>
        <location evidence="1">Cell envelope</location>
    </subcellularLocation>
</comment>
<feature type="domain" description="Bacterial Ig-like" evidence="3">
    <location>
        <begin position="60"/>
        <end position="116"/>
    </location>
</feature>
<dbReference type="Gene3D" id="2.60.40.4270">
    <property type="entry name" value="Listeria-Bacteroides repeat domain"/>
    <property type="match status" value="11"/>
</dbReference>
<organism evidence="4">
    <name type="scientific">Eubacterium limosum</name>
    <dbReference type="NCBI Taxonomy" id="1736"/>
    <lineage>
        <taxon>Bacteria</taxon>
        <taxon>Bacillati</taxon>
        <taxon>Bacillota</taxon>
        <taxon>Clostridia</taxon>
        <taxon>Eubacteriales</taxon>
        <taxon>Eubacteriaceae</taxon>
        <taxon>Eubacterium</taxon>
    </lineage>
</organism>
<dbReference type="InterPro" id="IPR013378">
    <property type="entry name" value="InlB-like_B-rpt"/>
</dbReference>
<gene>
    <name evidence="4" type="primary">inlA_5</name>
    <name evidence="4" type="ORF">ELLFYP34_02834</name>
</gene>
<dbReference type="SUPFAM" id="SSF51126">
    <property type="entry name" value="Pectin lyase-like"/>
    <property type="match status" value="1"/>
</dbReference>
<protein>
    <submittedName>
        <fullName evidence="4">Internalin-A</fullName>
    </submittedName>
</protein>
<dbReference type="Pfam" id="PF07532">
    <property type="entry name" value="Big_4"/>
    <property type="match status" value="1"/>
</dbReference>
<keyword evidence="2" id="KW-0472">Membrane</keyword>
<dbReference type="InterPro" id="IPR011081">
    <property type="entry name" value="Big_4"/>
</dbReference>
<dbReference type="Pfam" id="PF09479">
    <property type="entry name" value="Flg_new"/>
    <property type="match status" value="12"/>
</dbReference>
<keyword evidence="2" id="KW-1133">Transmembrane helix</keyword>